<evidence type="ECO:0000256" key="4">
    <source>
        <dbReference type="ARBA" id="ARBA00022884"/>
    </source>
</evidence>
<feature type="region of interest" description="Disordered" evidence="6">
    <location>
        <begin position="1"/>
        <end position="40"/>
    </location>
</feature>
<feature type="binding site" evidence="5">
    <location>
        <position position="132"/>
    </location>
    <ligand>
        <name>S-adenosyl-L-methionine</name>
        <dbReference type="ChEBI" id="CHEBI:59789"/>
    </ligand>
</feature>
<gene>
    <name evidence="8" type="primary">erm</name>
    <name evidence="8" type="ORF">FH607_002170</name>
</gene>
<feature type="binding site" evidence="5">
    <location>
        <position position="45"/>
    </location>
    <ligand>
        <name>S-adenosyl-L-methionine</name>
        <dbReference type="ChEBI" id="CHEBI:59789"/>
    </ligand>
</feature>
<comment type="similarity">
    <text evidence="5">Belongs to the class I-like SAM-binding methyltransferase superfamily. rRNA adenine N(6)-methyltransferase family.</text>
</comment>
<dbReference type="InterPro" id="IPR029063">
    <property type="entry name" value="SAM-dependent_MTases_sf"/>
</dbReference>
<evidence type="ECO:0000256" key="5">
    <source>
        <dbReference type="PROSITE-ProRule" id="PRU01026"/>
    </source>
</evidence>
<feature type="binding site" evidence="5">
    <location>
        <position position="43"/>
    </location>
    <ligand>
        <name>S-adenosyl-L-methionine</name>
        <dbReference type="ChEBI" id="CHEBI:59789"/>
    </ligand>
</feature>
<keyword evidence="1 5" id="KW-0489">Methyltransferase</keyword>
<dbReference type="SUPFAM" id="SSF53335">
    <property type="entry name" value="S-adenosyl-L-methionine-dependent methyltransferases"/>
    <property type="match status" value="1"/>
</dbReference>
<dbReference type="GO" id="GO:0003723">
    <property type="term" value="F:RNA binding"/>
    <property type="evidence" value="ECO:0007669"/>
    <property type="project" value="UniProtKB-UniRule"/>
</dbReference>
<dbReference type="InterPro" id="IPR020596">
    <property type="entry name" value="rRNA_Ade_Mease_Trfase_CS"/>
</dbReference>
<dbReference type="Proteomes" id="UP000314251">
    <property type="component" value="Unassembled WGS sequence"/>
</dbReference>
<name>A0A5N6ASR6_9ACTN</name>
<protein>
    <submittedName>
        <fullName evidence="8">ErmE/ErmH/ErmO/ErmR family 23S rRNA (Adenine(2058)-N(6))-methyltransferase</fullName>
    </submittedName>
</protein>
<reference evidence="8" key="1">
    <citation type="submission" date="2019-10" db="EMBL/GenBank/DDBJ databases">
        <title>Nonomuraea sp. nov., isolated from Phyllanthus amarus.</title>
        <authorList>
            <person name="Klykleung N."/>
            <person name="Tanasupawat S."/>
        </authorList>
    </citation>
    <scope>NUCLEOTIDE SEQUENCE [LARGE SCALE GENOMIC DNA]</scope>
    <source>
        <strain evidence="8">3MP-10</strain>
    </source>
</reference>
<dbReference type="NCBIfam" id="NF000499">
    <property type="entry name" value="Erm23S_rRNA_broad"/>
    <property type="match status" value="1"/>
</dbReference>
<dbReference type="EMBL" id="VDLY02000001">
    <property type="protein sequence ID" value="KAB8171142.1"/>
    <property type="molecule type" value="Genomic_DNA"/>
</dbReference>
<dbReference type="Pfam" id="PF00398">
    <property type="entry name" value="RrnaAD"/>
    <property type="match status" value="1"/>
</dbReference>
<dbReference type="PROSITE" id="PS51689">
    <property type="entry name" value="SAM_RNA_A_N6_MT"/>
    <property type="match status" value="1"/>
</dbReference>
<dbReference type="RefSeq" id="WP_139665825.1">
    <property type="nucleotide sequence ID" value="NZ_VDLY02000001.1"/>
</dbReference>
<feature type="binding site" evidence="5">
    <location>
        <position position="116"/>
    </location>
    <ligand>
        <name>S-adenosyl-L-methionine</name>
        <dbReference type="ChEBI" id="CHEBI:59789"/>
    </ligand>
</feature>
<evidence type="ECO:0000313" key="9">
    <source>
        <dbReference type="Proteomes" id="UP000314251"/>
    </source>
</evidence>
<dbReference type="PROSITE" id="PS01131">
    <property type="entry name" value="RRNA_A_DIMETH"/>
    <property type="match status" value="1"/>
</dbReference>
<sequence length="289" mass="32072">MASHHHRHHRHHRDHRDHRDQPRRRHGPRPGRRGDNRRALSQNFLRDAGVLRRIVRAADLPPSALVWEPGAGEGRLTRALARASREVVAYELDPALAAALPGRLAAEGNVRVVRGDFLTARPPARPFAVVGNIPYSRTTDIVRWCLAARTLTSATLVTQREFARRRTGDFGTWPLLTVQSWPEFAWQLGPRIERHHFDPVPRTDSAVLRLVRRPAPLLPPGELAGYRALVAEGFTGVGGSLAATLRRGRPTRRVRAALAAAGVPDDAPVGRVTPRQWLTLHRALRGGTG</sequence>
<evidence type="ECO:0000256" key="1">
    <source>
        <dbReference type="ARBA" id="ARBA00022603"/>
    </source>
</evidence>
<keyword evidence="9" id="KW-1185">Reference proteome</keyword>
<evidence type="ECO:0000313" key="8">
    <source>
        <dbReference type="EMBL" id="KAB8171142.1"/>
    </source>
</evidence>
<dbReference type="GO" id="GO:0005829">
    <property type="term" value="C:cytosol"/>
    <property type="evidence" value="ECO:0007669"/>
    <property type="project" value="TreeGrafter"/>
</dbReference>
<keyword evidence="2 5" id="KW-0808">Transferase</keyword>
<comment type="caution">
    <text evidence="8">The sequence shown here is derived from an EMBL/GenBank/DDBJ whole genome shotgun (WGS) entry which is preliminary data.</text>
</comment>
<feature type="binding site" evidence="5">
    <location>
        <position position="91"/>
    </location>
    <ligand>
        <name>S-adenosyl-L-methionine</name>
        <dbReference type="ChEBI" id="CHEBI:59789"/>
    </ligand>
</feature>
<dbReference type="SMART" id="SM00650">
    <property type="entry name" value="rADc"/>
    <property type="match status" value="1"/>
</dbReference>
<dbReference type="CDD" id="cd02440">
    <property type="entry name" value="AdoMet_MTases"/>
    <property type="match status" value="1"/>
</dbReference>
<dbReference type="InterPro" id="IPR023165">
    <property type="entry name" value="rRNA_Ade_diMease-like_C"/>
</dbReference>
<evidence type="ECO:0000256" key="3">
    <source>
        <dbReference type="ARBA" id="ARBA00022691"/>
    </source>
</evidence>
<feature type="binding site" evidence="5">
    <location>
        <position position="70"/>
    </location>
    <ligand>
        <name>S-adenosyl-L-methionine</name>
        <dbReference type="ChEBI" id="CHEBI:59789"/>
    </ligand>
</feature>
<dbReference type="Gene3D" id="3.40.50.150">
    <property type="entry name" value="Vaccinia Virus protein VP39"/>
    <property type="match status" value="1"/>
</dbReference>
<dbReference type="NCBIfam" id="NF000337">
    <property type="entry name" value="erm_SHROVE"/>
    <property type="match status" value="1"/>
</dbReference>
<organism evidence="8 9">
    <name type="scientific">Streptomyces mimosae</name>
    <dbReference type="NCBI Taxonomy" id="2586635"/>
    <lineage>
        <taxon>Bacteria</taxon>
        <taxon>Bacillati</taxon>
        <taxon>Actinomycetota</taxon>
        <taxon>Actinomycetes</taxon>
        <taxon>Kitasatosporales</taxon>
        <taxon>Streptomycetaceae</taxon>
        <taxon>Streptomyces</taxon>
    </lineage>
</organism>
<dbReference type="Gene3D" id="1.10.8.100">
    <property type="entry name" value="Ribosomal RNA adenine dimethylase-like, domain 2"/>
    <property type="match status" value="1"/>
</dbReference>
<feature type="compositionally biased region" description="Basic residues" evidence="6">
    <location>
        <begin position="1"/>
        <end position="31"/>
    </location>
</feature>
<feature type="domain" description="Ribosomal RNA adenine methylase transferase N-terminal" evidence="7">
    <location>
        <begin position="50"/>
        <end position="214"/>
    </location>
</feature>
<accession>A0A5N6ASR6</accession>
<keyword evidence="4 5" id="KW-0694">RNA-binding</keyword>
<dbReference type="GO" id="GO:0000179">
    <property type="term" value="F:rRNA (adenine-N6,N6-)-dimethyltransferase activity"/>
    <property type="evidence" value="ECO:0007669"/>
    <property type="project" value="UniProtKB-UniRule"/>
</dbReference>
<keyword evidence="3 5" id="KW-0949">S-adenosyl-L-methionine</keyword>
<dbReference type="InterPro" id="IPR020598">
    <property type="entry name" value="rRNA_Ade_methylase_Trfase_N"/>
</dbReference>
<evidence type="ECO:0000259" key="7">
    <source>
        <dbReference type="SMART" id="SM00650"/>
    </source>
</evidence>
<evidence type="ECO:0000256" key="6">
    <source>
        <dbReference type="SAM" id="MobiDB-lite"/>
    </source>
</evidence>
<dbReference type="PANTHER" id="PTHR11727:SF7">
    <property type="entry name" value="DIMETHYLADENOSINE TRANSFERASE-RELATED"/>
    <property type="match status" value="1"/>
</dbReference>
<dbReference type="PANTHER" id="PTHR11727">
    <property type="entry name" value="DIMETHYLADENOSINE TRANSFERASE"/>
    <property type="match status" value="1"/>
</dbReference>
<proteinExistence type="inferred from homology"/>
<evidence type="ECO:0000256" key="2">
    <source>
        <dbReference type="ARBA" id="ARBA00022679"/>
    </source>
</evidence>
<dbReference type="AlphaFoldDB" id="A0A5N6ASR6"/>
<dbReference type="OrthoDB" id="3616874at2"/>
<dbReference type="InterPro" id="IPR001737">
    <property type="entry name" value="KsgA/Erm"/>
</dbReference>